<evidence type="ECO:0000256" key="1">
    <source>
        <dbReference type="SAM" id="MobiDB-lite"/>
    </source>
</evidence>
<dbReference type="EMBL" id="JANPWB010000002">
    <property type="protein sequence ID" value="KAJ1206869.1"/>
    <property type="molecule type" value="Genomic_DNA"/>
</dbReference>
<feature type="region of interest" description="Disordered" evidence="1">
    <location>
        <begin position="85"/>
        <end position="127"/>
    </location>
</feature>
<protein>
    <submittedName>
        <fullName evidence="2">Uncharacterized protein</fullName>
    </submittedName>
</protein>
<dbReference type="AlphaFoldDB" id="A0AAV7VYW2"/>
<dbReference type="Proteomes" id="UP001066276">
    <property type="component" value="Chromosome 1_2"/>
</dbReference>
<proteinExistence type="predicted"/>
<organism evidence="2 3">
    <name type="scientific">Pleurodeles waltl</name>
    <name type="common">Iberian ribbed newt</name>
    <dbReference type="NCBI Taxonomy" id="8319"/>
    <lineage>
        <taxon>Eukaryota</taxon>
        <taxon>Metazoa</taxon>
        <taxon>Chordata</taxon>
        <taxon>Craniata</taxon>
        <taxon>Vertebrata</taxon>
        <taxon>Euteleostomi</taxon>
        <taxon>Amphibia</taxon>
        <taxon>Batrachia</taxon>
        <taxon>Caudata</taxon>
        <taxon>Salamandroidea</taxon>
        <taxon>Salamandridae</taxon>
        <taxon>Pleurodelinae</taxon>
        <taxon>Pleurodeles</taxon>
    </lineage>
</organism>
<evidence type="ECO:0000313" key="2">
    <source>
        <dbReference type="EMBL" id="KAJ1206869.1"/>
    </source>
</evidence>
<name>A0AAV7VYW2_PLEWA</name>
<sequence length="127" mass="13910">MTYHDDTSSETNNIFVVSCDSCVSCPQYSTLYEACKTVKMHAPVASLDTVGRGQHPNRTTLLSWLHHLAAPCLLHGFQSAAASSTLHEPLQPWPKGKEQKVRRQNAVPVLPLTNPDNMDNNGSDPSP</sequence>
<keyword evidence="3" id="KW-1185">Reference proteome</keyword>
<reference evidence="2" key="1">
    <citation type="journal article" date="2022" name="bioRxiv">
        <title>Sequencing and chromosome-scale assembly of the giantPleurodeles waltlgenome.</title>
        <authorList>
            <person name="Brown T."/>
            <person name="Elewa A."/>
            <person name="Iarovenko S."/>
            <person name="Subramanian E."/>
            <person name="Araus A.J."/>
            <person name="Petzold A."/>
            <person name="Susuki M."/>
            <person name="Suzuki K.-i.T."/>
            <person name="Hayashi T."/>
            <person name="Toyoda A."/>
            <person name="Oliveira C."/>
            <person name="Osipova E."/>
            <person name="Leigh N.D."/>
            <person name="Simon A."/>
            <person name="Yun M.H."/>
        </authorList>
    </citation>
    <scope>NUCLEOTIDE SEQUENCE</scope>
    <source>
        <strain evidence="2">20211129_DDA</strain>
        <tissue evidence="2">Liver</tissue>
    </source>
</reference>
<feature type="compositionally biased region" description="Polar residues" evidence="1">
    <location>
        <begin position="114"/>
        <end position="127"/>
    </location>
</feature>
<accession>A0AAV7VYW2</accession>
<gene>
    <name evidence="2" type="ORF">NDU88_002262</name>
</gene>
<comment type="caution">
    <text evidence="2">The sequence shown here is derived from an EMBL/GenBank/DDBJ whole genome shotgun (WGS) entry which is preliminary data.</text>
</comment>
<evidence type="ECO:0000313" key="3">
    <source>
        <dbReference type="Proteomes" id="UP001066276"/>
    </source>
</evidence>